<evidence type="ECO:0000256" key="5">
    <source>
        <dbReference type="ARBA" id="ARBA00022552"/>
    </source>
</evidence>
<comment type="similarity">
    <text evidence="2">Belongs to the NAF1 family.</text>
</comment>
<evidence type="ECO:0000256" key="2">
    <source>
        <dbReference type="ARBA" id="ARBA00009801"/>
    </source>
</evidence>
<evidence type="ECO:0000313" key="12">
    <source>
        <dbReference type="Proteomes" id="UP000241818"/>
    </source>
</evidence>
<keyword evidence="6" id="KW-0597">Phosphoprotein</keyword>
<feature type="compositionally biased region" description="Polar residues" evidence="10">
    <location>
        <begin position="25"/>
        <end position="43"/>
    </location>
</feature>
<name>A0A2T3BBN6_AMORE</name>
<feature type="compositionally biased region" description="Polar residues" evidence="10">
    <location>
        <begin position="494"/>
        <end position="505"/>
    </location>
</feature>
<evidence type="ECO:0000256" key="1">
    <source>
        <dbReference type="ARBA" id="ARBA00004123"/>
    </source>
</evidence>
<evidence type="ECO:0000256" key="8">
    <source>
        <dbReference type="ARBA" id="ARBA00023242"/>
    </source>
</evidence>
<keyword evidence="8" id="KW-0539">Nucleus</keyword>
<feature type="compositionally biased region" description="Basic residues" evidence="10">
    <location>
        <begin position="321"/>
        <end position="330"/>
    </location>
</feature>
<dbReference type="RefSeq" id="XP_024724317.1">
    <property type="nucleotide sequence ID" value="XM_024866347.1"/>
</dbReference>
<dbReference type="OrthoDB" id="21550at2759"/>
<evidence type="ECO:0000256" key="7">
    <source>
        <dbReference type="ARBA" id="ARBA00022884"/>
    </source>
</evidence>
<dbReference type="GO" id="GO:0005732">
    <property type="term" value="C:sno(s)RNA-containing ribonucleoprotein complex"/>
    <property type="evidence" value="ECO:0007669"/>
    <property type="project" value="InterPro"/>
</dbReference>
<dbReference type="GO" id="GO:0005634">
    <property type="term" value="C:nucleus"/>
    <property type="evidence" value="ECO:0007669"/>
    <property type="project" value="UniProtKB-SubCell"/>
</dbReference>
<proteinExistence type="inferred from homology"/>
<protein>
    <recommendedName>
        <fullName evidence="3">H/ACA ribonucleoprotein complex non-core subunit NAF1</fullName>
    </recommendedName>
    <alternativeName>
        <fullName evidence="9">Nuclear assembly factor 1</fullName>
    </alternativeName>
</protein>
<feature type="region of interest" description="Disordered" evidence="10">
    <location>
        <begin position="298"/>
        <end position="522"/>
    </location>
</feature>
<evidence type="ECO:0000256" key="4">
    <source>
        <dbReference type="ARBA" id="ARBA00022517"/>
    </source>
</evidence>
<dbReference type="Pfam" id="PF04410">
    <property type="entry name" value="Gar1"/>
    <property type="match status" value="1"/>
</dbReference>
<evidence type="ECO:0000256" key="10">
    <source>
        <dbReference type="SAM" id="MobiDB-lite"/>
    </source>
</evidence>
<dbReference type="Proteomes" id="UP000241818">
    <property type="component" value="Unassembled WGS sequence"/>
</dbReference>
<reference evidence="11 12" key="1">
    <citation type="journal article" date="2018" name="New Phytol.">
        <title>Comparative genomics and transcriptomics depict ericoid mycorrhizal fungi as versatile saprotrophs and plant mutualists.</title>
        <authorList>
            <person name="Martino E."/>
            <person name="Morin E."/>
            <person name="Grelet G.A."/>
            <person name="Kuo A."/>
            <person name="Kohler A."/>
            <person name="Daghino S."/>
            <person name="Barry K.W."/>
            <person name="Cichocki N."/>
            <person name="Clum A."/>
            <person name="Dockter R.B."/>
            <person name="Hainaut M."/>
            <person name="Kuo R.C."/>
            <person name="LaButti K."/>
            <person name="Lindahl B.D."/>
            <person name="Lindquist E.A."/>
            <person name="Lipzen A."/>
            <person name="Khouja H.R."/>
            <person name="Magnuson J."/>
            <person name="Murat C."/>
            <person name="Ohm R.A."/>
            <person name="Singer S.W."/>
            <person name="Spatafora J.W."/>
            <person name="Wang M."/>
            <person name="Veneault-Fourrey C."/>
            <person name="Henrissat B."/>
            <person name="Grigoriev I.V."/>
            <person name="Martin F.M."/>
            <person name="Perotto S."/>
        </authorList>
    </citation>
    <scope>NUCLEOTIDE SEQUENCE [LARGE SCALE GENOMIC DNA]</scope>
    <source>
        <strain evidence="11 12">ATCC 22711</strain>
    </source>
</reference>
<feature type="compositionally biased region" description="Low complexity" evidence="10">
    <location>
        <begin position="568"/>
        <end position="586"/>
    </location>
</feature>
<gene>
    <name evidence="11" type="ORF">M430DRAFT_33326</name>
</gene>
<feature type="compositionally biased region" description="Low complexity" evidence="10">
    <location>
        <begin position="108"/>
        <end position="117"/>
    </location>
</feature>
<dbReference type="PANTHER" id="PTHR31633">
    <property type="entry name" value="H/ACA RIBONUCLEOPROTEIN COMPLEX NON-CORE SUBUNIT NAF1"/>
    <property type="match status" value="1"/>
</dbReference>
<evidence type="ECO:0000256" key="9">
    <source>
        <dbReference type="ARBA" id="ARBA00076743"/>
    </source>
</evidence>
<dbReference type="GO" id="GO:0003723">
    <property type="term" value="F:RNA binding"/>
    <property type="evidence" value="ECO:0007669"/>
    <property type="project" value="UniProtKB-KW"/>
</dbReference>
<dbReference type="PANTHER" id="PTHR31633:SF1">
    <property type="entry name" value="H_ACA RIBONUCLEOPROTEIN COMPLEX NON-CORE SUBUNIT NAF1"/>
    <property type="match status" value="1"/>
</dbReference>
<keyword evidence="5" id="KW-0698">rRNA processing</keyword>
<dbReference type="GO" id="GO:0006364">
    <property type="term" value="P:rRNA processing"/>
    <property type="evidence" value="ECO:0007669"/>
    <property type="project" value="UniProtKB-KW"/>
</dbReference>
<sequence>MDMDPEAAISNASSEKTKVEEPETSNDATLQRPSDESNAQIQNGGPELMDAADAAPMPTISTQVKEEGAEPGAESEQTPHIAAEEEHVEEEHVGEEHAEEEHPEWEIDSSPIVSSSDDSSDDSSSEETDEEGENSYKFLSPEEQARILMLGDGGSDDEDGGNKGAKNAGSQLRTKNEIPEEVIPKPDVTITPEMPIEELGDVEAIVENTLLIKAKTSGEYRVLESGSVLCLADRSVIGAVAETLGRVQQPLYSVRFTNMGEITEAGLAVGTKVFYSEQHSTYVFTQSLKAYKGSDASNMHDEEVGEEEVEFSDDEAEMEHKRKLKQRKAEKRGGKMQHNGGSNRGGHPLRQEQKYSNAGTGLEYDDGEDEGPYKPLARPSGFADTVGRGEAPQEGTYSGENDRSNFASWNGDQFRGRGRGDRGRARGDQGRGGDRGRGRGGFHDRRGDNNGYSLPPQSHQNGYYAQPGGPFSQTPLPNFQAGYAHSQHAPPNPTNFNSMPQNEYSPQQPLLWPQLPQPHPYQQPYQQAFQNMQGGMQGWPNMPSTAPLASGAFINPAFFNGMQPAGANQFNQQGQQRQQGNGDPPR</sequence>
<dbReference type="SUPFAM" id="SSF50447">
    <property type="entry name" value="Translation proteins"/>
    <property type="match status" value="1"/>
</dbReference>
<evidence type="ECO:0000256" key="6">
    <source>
        <dbReference type="ARBA" id="ARBA00022553"/>
    </source>
</evidence>
<comment type="subcellular location">
    <subcellularLocation>
        <location evidence="1">Nucleus</location>
    </subcellularLocation>
</comment>
<dbReference type="InParanoid" id="A0A2T3BBN6"/>
<dbReference type="InterPro" id="IPR009000">
    <property type="entry name" value="Transl_B-barrel_sf"/>
</dbReference>
<dbReference type="STRING" id="857342.A0A2T3BBN6"/>
<evidence type="ECO:0000313" key="11">
    <source>
        <dbReference type="EMBL" id="PSS25718.1"/>
    </source>
</evidence>
<dbReference type="AlphaFoldDB" id="A0A2T3BBN6"/>
<feature type="compositionally biased region" description="Basic and acidic residues" evidence="10">
    <location>
        <begin position="414"/>
        <end position="448"/>
    </location>
</feature>
<dbReference type="GO" id="GO:0000493">
    <property type="term" value="P:box H/ACA snoRNP assembly"/>
    <property type="evidence" value="ECO:0007669"/>
    <property type="project" value="InterPro"/>
</dbReference>
<feature type="compositionally biased region" description="Acidic residues" evidence="10">
    <location>
        <begin position="303"/>
        <end position="317"/>
    </location>
</feature>
<accession>A0A2T3BBN6</accession>
<dbReference type="InterPro" id="IPR007504">
    <property type="entry name" value="H/ACA_rnp_Gar1/Naf1"/>
</dbReference>
<organism evidence="11 12">
    <name type="scientific">Amorphotheca resinae ATCC 22711</name>
    <dbReference type="NCBI Taxonomy" id="857342"/>
    <lineage>
        <taxon>Eukaryota</taxon>
        <taxon>Fungi</taxon>
        <taxon>Dikarya</taxon>
        <taxon>Ascomycota</taxon>
        <taxon>Pezizomycotina</taxon>
        <taxon>Leotiomycetes</taxon>
        <taxon>Helotiales</taxon>
        <taxon>Amorphothecaceae</taxon>
        <taxon>Amorphotheca</taxon>
    </lineage>
</organism>
<dbReference type="GeneID" id="36574428"/>
<dbReference type="GO" id="GO:0001522">
    <property type="term" value="P:pseudouridine synthesis"/>
    <property type="evidence" value="ECO:0007669"/>
    <property type="project" value="InterPro"/>
</dbReference>
<dbReference type="InterPro" id="IPR040309">
    <property type="entry name" value="Naf1"/>
</dbReference>
<dbReference type="InterPro" id="IPR038664">
    <property type="entry name" value="Gar1/Naf1_Cbf5-bd_sf"/>
</dbReference>
<feature type="compositionally biased region" description="Polar residues" evidence="10">
    <location>
        <begin position="450"/>
        <end position="463"/>
    </location>
</feature>
<feature type="compositionally biased region" description="Polar residues" evidence="10">
    <location>
        <begin position="395"/>
        <end position="410"/>
    </location>
</feature>
<feature type="region of interest" description="Disordered" evidence="10">
    <location>
        <begin position="1"/>
        <end position="176"/>
    </location>
</feature>
<feature type="compositionally biased region" description="Basic and acidic residues" evidence="10">
    <location>
        <begin position="82"/>
        <end position="100"/>
    </location>
</feature>
<dbReference type="Gene3D" id="2.40.10.230">
    <property type="entry name" value="Probable tRNA pseudouridine synthase domain"/>
    <property type="match status" value="1"/>
</dbReference>
<dbReference type="FunFam" id="2.40.10.230:FF:000002">
    <property type="entry name" value="H/ACA ribonucleoprotein complex non-core subunit NAF1"/>
    <property type="match status" value="1"/>
</dbReference>
<keyword evidence="4" id="KW-0690">Ribosome biogenesis</keyword>
<evidence type="ECO:0000256" key="3">
    <source>
        <dbReference type="ARBA" id="ARBA00021438"/>
    </source>
</evidence>
<feature type="compositionally biased region" description="Acidic residues" evidence="10">
    <location>
        <begin position="118"/>
        <end position="133"/>
    </location>
</feature>
<dbReference type="EMBL" id="KZ679007">
    <property type="protein sequence ID" value="PSS25718.1"/>
    <property type="molecule type" value="Genomic_DNA"/>
</dbReference>
<keyword evidence="7" id="KW-0694">RNA-binding</keyword>
<keyword evidence="12" id="KW-1185">Reference proteome</keyword>
<feature type="region of interest" description="Disordered" evidence="10">
    <location>
        <begin position="556"/>
        <end position="586"/>
    </location>
</feature>